<name>A0A830EIS9_9CREN</name>
<evidence type="ECO:0000313" key="2">
    <source>
        <dbReference type="EMBL" id="GGI75528.1"/>
    </source>
</evidence>
<comment type="caution">
    <text evidence="2">The sequence shown here is derived from an EMBL/GenBank/DDBJ whole genome shotgun (WGS) entry which is preliminary data.</text>
</comment>
<dbReference type="Proteomes" id="UP000657075">
    <property type="component" value="Unassembled WGS sequence"/>
</dbReference>
<protein>
    <submittedName>
        <fullName evidence="2">Uncharacterized protein</fullName>
    </submittedName>
</protein>
<keyword evidence="1" id="KW-0472">Membrane</keyword>
<organism evidence="2 3">
    <name type="scientific">Vulcanisaeta souniana JCM 11219</name>
    <dbReference type="NCBI Taxonomy" id="1293586"/>
    <lineage>
        <taxon>Archaea</taxon>
        <taxon>Thermoproteota</taxon>
        <taxon>Thermoprotei</taxon>
        <taxon>Thermoproteales</taxon>
        <taxon>Thermoproteaceae</taxon>
        <taxon>Vulcanisaeta</taxon>
    </lineage>
</organism>
<dbReference type="AlphaFoldDB" id="A0A830EIS9"/>
<gene>
    <name evidence="2" type="ORF">GCM10007112_10370</name>
</gene>
<reference evidence="2" key="2">
    <citation type="submission" date="2020-09" db="EMBL/GenBank/DDBJ databases">
        <authorList>
            <person name="Sun Q."/>
            <person name="Ohkuma M."/>
        </authorList>
    </citation>
    <scope>NUCLEOTIDE SEQUENCE</scope>
    <source>
        <strain evidence="2">JCM 11219</strain>
    </source>
</reference>
<reference evidence="2" key="1">
    <citation type="journal article" date="2014" name="Int. J. Syst. Evol. Microbiol.">
        <title>Complete genome sequence of Corynebacterium casei LMG S-19264T (=DSM 44701T), isolated from a smear-ripened cheese.</title>
        <authorList>
            <consortium name="US DOE Joint Genome Institute (JGI-PGF)"/>
            <person name="Walter F."/>
            <person name="Albersmeier A."/>
            <person name="Kalinowski J."/>
            <person name="Ruckert C."/>
        </authorList>
    </citation>
    <scope>NUCLEOTIDE SEQUENCE</scope>
    <source>
        <strain evidence="2">JCM 11219</strain>
    </source>
</reference>
<evidence type="ECO:0000313" key="3">
    <source>
        <dbReference type="Proteomes" id="UP000657075"/>
    </source>
</evidence>
<feature type="transmembrane region" description="Helical" evidence="1">
    <location>
        <begin position="24"/>
        <end position="45"/>
    </location>
</feature>
<evidence type="ECO:0000256" key="1">
    <source>
        <dbReference type="SAM" id="Phobius"/>
    </source>
</evidence>
<proteinExistence type="predicted"/>
<keyword evidence="1" id="KW-0812">Transmembrane</keyword>
<keyword evidence="1" id="KW-1133">Transmembrane helix</keyword>
<dbReference type="EMBL" id="BMNM01000003">
    <property type="protein sequence ID" value="GGI75528.1"/>
    <property type="molecule type" value="Genomic_DNA"/>
</dbReference>
<sequence>MPWLLRLKCGTEMYKMYNLSKIRIILDVYQIGSILSILFLTYLVVVIKPTVGIIIIPIVEFLYLFYMFYLSKVIFGTWLNLLVRNKQVEISYVNNVQVYVVNGEISTKLPSKPIVIYNAIVPTGLPIIIITRQYLELLDKEELMAVIKMNMHMF</sequence>
<accession>A0A830EIS9</accession>